<dbReference type="GO" id="GO:0005506">
    <property type="term" value="F:iron ion binding"/>
    <property type="evidence" value="ECO:0007669"/>
    <property type="project" value="InterPro"/>
</dbReference>
<dbReference type="OrthoDB" id="1470350at2759"/>
<evidence type="ECO:0000256" key="2">
    <source>
        <dbReference type="ARBA" id="ARBA00010617"/>
    </source>
</evidence>
<dbReference type="STRING" id="1745343.A0A2J6PTE6"/>
<keyword evidence="9" id="KW-1133">Transmembrane helix</keyword>
<feature type="transmembrane region" description="Helical" evidence="9">
    <location>
        <begin position="6"/>
        <end position="21"/>
    </location>
</feature>
<dbReference type="PANTHER" id="PTHR24287">
    <property type="entry name" value="P450, PUTATIVE (EUROFUNG)-RELATED"/>
    <property type="match status" value="1"/>
</dbReference>
<dbReference type="Gene3D" id="1.10.630.10">
    <property type="entry name" value="Cytochrome P450"/>
    <property type="match status" value="1"/>
</dbReference>
<reference evidence="10 11" key="1">
    <citation type="submission" date="2016-05" db="EMBL/GenBank/DDBJ databases">
        <title>A degradative enzymes factory behind the ericoid mycorrhizal symbiosis.</title>
        <authorList>
            <consortium name="DOE Joint Genome Institute"/>
            <person name="Martino E."/>
            <person name="Morin E."/>
            <person name="Grelet G."/>
            <person name="Kuo A."/>
            <person name="Kohler A."/>
            <person name="Daghino S."/>
            <person name="Barry K."/>
            <person name="Choi C."/>
            <person name="Cichocki N."/>
            <person name="Clum A."/>
            <person name="Copeland A."/>
            <person name="Hainaut M."/>
            <person name="Haridas S."/>
            <person name="Labutti K."/>
            <person name="Lindquist E."/>
            <person name="Lipzen A."/>
            <person name="Khouja H.-R."/>
            <person name="Murat C."/>
            <person name="Ohm R."/>
            <person name="Olson A."/>
            <person name="Spatafora J."/>
            <person name="Veneault-Fourrey C."/>
            <person name="Henrissat B."/>
            <person name="Grigoriev I."/>
            <person name="Martin F."/>
            <person name="Perotto S."/>
        </authorList>
    </citation>
    <scope>NUCLEOTIDE SEQUENCE [LARGE SCALE GENOMIC DNA]</scope>
    <source>
        <strain evidence="10 11">UAMH 7357</strain>
    </source>
</reference>
<keyword evidence="4 8" id="KW-0560">Oxidoreductase</keyword>
<evidence type="ECO:0000256" key="6">
    <source>
        <dbReference type="ARBA" id="ARBA00023033"/>
    </source>
</evidence>
<evidence type="ECO:0000256" key="9">
    <source>
        <dbReference type="SAM" id="Phobius"/>
    </source>
</evidence>
<keyword evidence="11" id="KW-1185">Reference proteome</keyword>
<dbReference type="GO" id="GO:0016705">
    <property type="term" value="F:oxidoreductase activity, acting on paired donors, with incorporation or reduction of molecular oxygen"/>
    <property type="evidence" value="ECO:0007669"/>
    <property type="project" value="InterPro"/>
</dbReference>
<dbReference type="PRINTS" id="PR00463">
    <property type="entry name" value="EP450I"/>
</dbReference>
<dbReference type="InterPro" id="IPR001128">
    <property type="entry name" value="Cyt_P450"/>
</dbReference>
<evidence type="ECO:0000256" key="5">
    <source>
        <dbReference type="ARBA" id="ARBA00023004"/>
    </source>
</evidence>
<dbReference type="InterPro" id="IPR017972">
    <property type="entry name" value="Cyt_P450_CS"/>
</dbReference>
<proteinExistence type="inferred from homology"/>
<protein>
    <submittedName>
        <fullName evidence="10">Cytochrome P450 alkane hydroxylase-like protein</fullName>
    </submittedName>
</protein>
<evidence type="ECO:0000256" key="3">
    <source>
        <dbReference type="ARBA" id="ARBA00022723"/>
    </source>
</evidence>
<name>A0A2J6PTE6_9HELO</name>
<accession>A0A2J6PTE6</accession>
<feature type="binding site" description="axial binding residue" evidence="7">
    <location>
        <position position="460"/>
    </location>
    <ligand>
        <name>heme</name>
        <dbReference type="ChEBI" id="CHEBI:30413"/>
    </ligand>
    <ligandPart>
        <name>Fe</name>
        <dbReference type="ChEBI" id="CHEBI:18248"/>
    </ligandPart>
</feature>
<dbReference type="CDD" id="cd11063">
    <property type="entry name" value="CYP52"/>
    <property type="match status" value="1"/>
</dbReference>
<evidence type="ECO:0000313" key="11">
    <source>
        <dbReference type="Proteomes" id="UP000235672"/>
    </source>
</evidence>
<keyword evidence="3 7" id="KW-0479">Metal-binding</keyword>
<evidence type="ECO:0000256" key="1">
    <source>
        <dbReference type="ARBA" id="ARBA00001971"/>
    </source>
</evidence>
<keyword evidence="7 8" id="KW-0349">Heme</keyword>
<dbReference type="PRINTS" id="PR00385">
    <property type="entry name" value="P450"/>
</dbReference>
<dbReference type="PROSITE" id="PS00086">
    <property type="entry name" value="CYTOCHROME_P450"/>
    <property type="match status" value="1"/>
</dbReference>
<dbReference type="GO" id="GO:0020037">
    <property type="term" value="F:heme binding"/>
    <property type="evidence" value="ECO:0007669"/>
    <property type="project" value="InterPro"/>
</dbReference>
<dbReference type="InterPro" id="IPR002401">
    <property type="entry name" value="Cyt_P450_E_grp-I"/>
</dbReference>
<evidence type="ECO:0000256" key="4">
    <source>
        <dbReference type="ARBA" id="ARBA00023002"/>
    </source>
</evidence>
<dbReference type="EMBL" id="KZ613500">
    <property type="protein sequence ID" value="PMD17303.1"/>
    <property type="molecule type" value="Genomic_DNA"/>
</dbReference>
<dbReference type="GO" id="GO:0004497">
    <property type="term" value="F:monooxygenase activity"/>
    <property type="evidence" value="ECO:0007669"/>
    <property type="project" value="UniProtKB-KW"/>
</dbReference>
<dbReference type="Proteomes" id="UP000235672">
    <property type="component" value="Unassembled WGS sequence"/>
</dbReference>
<dbReference type="PANTHER" id="PTHR24287:SF17">
    <property type="entry name" value="P450, PUTATIVE (EUROFUNG)-RELATED"/>
    <property type="match status" value="1"/>
</dbReference>
<keyword evidence="6 8" id="KW-0503">Monooxygenase</keyword>
<gene>
    <name evidence="10" type="ORF">NA56DRAFT_579185</name>
</gene>
<comment type="similarity">
    <text evidence="2 8">Belongs to the cytochrome P450 family.</text>
</comment>
<keyword evidence="5 7" id="KW-0408">Iron</keyword>
<keyword evidence="9" id="KW-0812">Transmembrane</keyword>
<keyword evidence="9" id="KW-0472">Membrane</keyword>
<evidence type="ECO:0000256" key="8">
    <source>
        <dbReference type="RuleBase" id="RU000461"/>
    </source>
</evidence>
<dbReference type="AlphaFoldDB" id="A0A2J6PTE6"/>
<comment type="cofactor">
    <cofactor evidence="1 7">
        <name>heme</name>
        <dbReference type="ChEBI" id="CHEBI:30413"/>
    </cofactor>
</comment>
<dbReference type="Pfam" id="PF00067">
    <property type="entry name" value="p450"/>
    <property type="match status" value="1"/>
</dbReference>
<evidence type="ECO:0000256" key="7">
    <source>
        <dbReference type="PIRSR" id="PIRSR602401-1"/>
    </source>
</evidence>
<organism evidence="10 11">
    <name type="scientific">Hyaloscypha hepaticicola</name>
    <dbReference type="NCBI Taxonomy" id="2082293"/>
    <lineage>
        <taxon>Eukaryota</taxon>
        <taxon>Fungi</taxon>
        <taxon>Dikarya</taxon>
        <taxon>Ascomycota</taxon>
        <taxon>Pezizomycotina</taxon>
        <taxon>Leotiomycetes</taxon>
        <taxon>Helotiales</taxon>
        <taxon>Hyaloscyphaceae</taxon>
        <taxon>Hyaloscypha</taxon>
    </lineage>
</organism>
<sequence>MFIQLELLAISLSLFIPYIIYRRFRLYLFRREFAKSHGCKEPRCRVPLKDPFLGIDFVWKTLQNAKSDRYLEGTHERFQLYGTTFAAKHMHYPTIHTTDPPNIKQVLATGFEDFKLSSFRVDAMVPLFGQGIFTTDNSLWSHSRALLRPSFARHNMANHLPFMESHFEQLMKAIPKDGSTVDLQKLFFGFTMDTATEFLFGHSVHTLYKMQLEDTSLPSATDITDDDFVSSYTYCCLDIVHNIRLGALSKLRYNPRAIQAQNRAFAYIDRFVDEALNLRNSQKPSDPEANTKYIFLNELAKETDNREELRDQILSVLLAGRDTTASLLSNMFFELARHPEIYAKLREEVGGLGGRQPTYEELKDMRYLRFCLNESLRLRPVVPANTREAVCDTILPLGGGMDGQSPMFVKKGTHVYYSVYSMHRREEFFGEKTEEYRPERWERLKLGWEFLPFNGGPRICLGQQFALTEVSYLTVRMVQKFVSIEARDPRPWTEFYTLIACSKYGTLVSLTPASD</sequence>
<dbReference type="InterPro" id="IPR036396">
    <property type="entry name" value="Cyt_P450_sf"/>
</dbReference>
<dbReference type="SUPFAM" id="SSF48264">
    <property type="entry name" value="Cytochrome P450"/>
    <property type="match status" value="1"/>
</dbReference>
<evidence type="ECO:0000313" key="10">
    <source>
        <dbReference type="EMBL" id="PMD17303.1"/>
    </source>
</evidence>
<dbReference type="InterPro" id="IPR047146">
    <property type="entry name" value="Cyt_P450_E_CYP52_fungi"/>
</dbReference>